<evidence type="ECO:0000313" key="2">
    <source>
        <dbReference type="EMBL" id="BFP68820.1"/>
    </source>
</evidence>
<evidence type="ECO:0008006" key="3">
    <source>
        <dbReference type="Google" id="ProtNLM"/>
    </source>
</evidence>
<feature type="transmembrane region" description="Helical" evidence="1">
    <location>
        <begin position="139"/>
        <end position="157"/>
    </location>
</feature>
<feature type="transmembrane region" description="Helical" evidence="1">
    <location>
        <begin position="6"/>
        <end position="28"/>
    </location>
</feature>
<keyword evidence="1" id="KW-0472">Membrane</keyword>
<protein>
    <recommendedName>
        <fullName evidence="3">DUF1523 family protein</fullName>
    </recommendedName>
</protein>
<sequence length="176" mass="20792">MPKFLFYIIYLCAFLSIIGILKNSLSAIEKSDAVRMRNWHKIKATIKKISLEEKPDFSLDKEFQDVFTIDKCDLVYSYVIDGENYESSTLGVNKEDYNSSFQRNLYNKLRNVKQFYIYVNPKKPTEVSLVKNNYAYNELGNSIICFSFFLILSYLIYRFKKYPPDYIANQIKILKV</sequence>
<dbReference type="AlphaFoldDB" id="A0AB33L563"/>
<reference evidence="2" key="1">
    <citation type="submission" date="2024-08" db="EMBL/GenBank/DDBJ databases">
        <title>Whole genome sequence of Tenacibaculum sp. strain pbs-1 associated with black-spot shell disease in Akoya pearl oysters.</title>
        <authorList>
            <person name="Sakatoku A."/>
            <person name="Suzuki T."/>
            <person name="Hatano K."/>
            <person name="Seki M."/>
            <person name="Tanaka D."/>
            <person name="Nakamura S."/>
            <person name="Suzuki N."/>
            <person name="Isshiki T."/>
        </authorList>
    </citation>
    <scope>NUCLEOTIDE SEQUENCE</scope>
    <source>
        <strain evidence="2">Pbs-1</strain>
    </source>
</reference>
<keyword evidence="1" id="KW-0812">Transmembrane</keyword>
<dbReference type="EMBL" id="AP035888">
    <property type="protein sequence ID" value="BFP68820.1"/>
    <property type="molecule type" value="Genomic_DNA"/>
</dbReference>
<keyword evidence="1" id="KW-1133">Transmembrane helix</keyword>
<gene>
    <name evidence="2" type="ORF">Pbs1_21630</name>
</gene>
<evidence type="ECO:0000256" key="1">
    <source>
        <dbReference type="SAM" id="Phobius"/>
    </source>
</evidence>
<accession>A0AB33L563</accession>
<proteinExistence type="predicted"/>
<organism evidence="2">
    <name type="scientific">Tenacibaculum sp. Pbs-1</name>
    <dbReference type="NCBI Taxonomy" id="3238748"/>
    <lineage>
        <taxon>Bacteria</taxon>
        <taxon>Pseudomonadati</taxon>
        <taxon>Bacteroidota</taxon>
        <taxon>Flavobacteriia</taxon>
        <taxon>Flavobacteriales</taxon>
        <taxon>Flavobacteriaceae</taxon>
        <taxon>Tenacibaculum</taxon>
    </lineage>
</organism>
<name>A0AB33L563_9FLAO</name>